<evidence type="ECO:0000256" key="2">
    <source>
        <dbReference type="ARBA" id="ARBA00006188"/>
    </source>
</evidence>
<dbReference type="PROSITE" id="PS00820">
    <property type="entry name" value="GLUCOAMYLASE"/>
    <property type="match status" value="1"/>
</dbReference>
<keyword evidence="4 9" id="KW-0378">Hydrolase</keyword>
<evidence type="ECO:0000256" key="8">
    <source>
        <dbReference type="ARBA" id="ARBA00023326"/>
    </source>
</evidence>
<dbReference type="OrthoDB" id="6123450at2759"/>
<keyword evidence="3 12" id="KW-0732">Signal</keyword>
<dbReference type="EMBL" id="LUEZ02000041">
    <property type="protein sequence ID" value="RDB25170.1"/>
    <property type="molecule type" value="Genomic_DNA"/>
</dbReference>
<evidence type="ECO:0000256" key="1">
    <source>
        <dbReference type="ARBA" id="ARBA00001863"/>
    </source>
</evidence>
<organism evidence="14 15">
    <name type="scientific">Hypsizygus marmoreus</name>
    <name type="common">White beech mushroom</name>
    <name type="synonym">Agaricus marmoreus</name>
    <dbReference type="NCBI Taxonomy" id="39966"/>
    <lineage>
        <taxon>Eukaryota</taxon>
        <taxon>Fungi</taxon>
        <taxon>Dikarya</taxon>
        <taxon>Basidiomycota</taxon>
        <taxon>Agaricomycotina</taxon>
        <taxon>Agaricomycetes</taxon>
        <taxon>Agaricomycetidae</taxon>
        <taxon>Agaricales</taxon>
        <taxon>Tricholomatineae</taxon>
        <taxon>Lyophyllaceae</taxon>
        <taxon>Hypsizygus</taxon>
    </lineage>
</organism>
<protein>
    <recommendedName>
        <fullName evidence="9">Glucoamylase</fullName>
        <ecNumber evidence="9">3.2.1.3</ecNumber>
    </recommendedName>
    <alternativeName>
        <fullName evidence="9">1,4-alpha-D-glucan glucohydrolase</fullName>
    </alternativeName>
    <alternativeName>
        <fullName evidence="9">Glucan 1,4-alpha-glucosidase</fullName>
    </alternativeName>
</protein>
<dbReference type="CDD" id="cd05808">
    <property type="entry name" value="CBM20_alpha_amylase"/>
    <property type="match status" value="1"/>
</dbReference>
<dbReference type="InterPro" id="IPR008928">
    <property type="entry name" value="6-hairpin_glycosidase_sf"/>
</dbReference>
<evidence type="ECO:0000256" key="10">
    <source>
        <dbReference type="PIRSR" id="PIRSR001031-1"/>
    </source>
</evidence>
<dbReference type="InterPro" id="IPR000165">
    <property type="entry name" value="Glucoamylase"/>
</dbReference>
<evidence type="ECO:0000256" key="12">
    <source>
        <dbReference type="SAM" id="SignalP"/>
    </source>
</evidence>
<dbReference type="Gene3D" id="2.60.40.10">
    <property type="entry name" value="Immunoglobulins"/>
    <property type="match status" value="1"/>
</dbReference>
<feature type="binding site" evidence="11">
    <location>
        <position position="142"/>
    </location>
    <ligand>
        <name>substrate</name>
    </ligand>
</feature>
<keyword evidence="5" id="KW-0325">Glycoprotein</keyword>
<feature type="active site" description="Proton acceptor" evidence="10">
    <location>
        <position position="198"/>
    </location>
</feature>
<dbReference type="AlphaFoldDB" id="A0A369JVC4"/>
<evidence type="ECO:0000259" key="13">
    <source>
        <dbReference type="PROSITE" id="PS51166"/>
    </source>
</evidence>
<keyword evidence="8 9" id="KW-0624">Polysaccharide degradation</keyword>
<evidence type="ECO:0000256" key="6">
    <source>
        <dbReference type="ARBA" id="ARBA00023277"/>
    </source>
</evidence>
<evidence type="ECO:0000256" key="5">
    <source>
        <dbReference type="ARBA" id="ARBA00023180"/>
    </source>
</evidence>
<dbReference type="PANTHER" id="PTHR31616:SF12">
    <property type="entry name" value="GLUCOAMYLASE"/>
    <property type="match status" value="1"/>
</dbReference>
<feature type="signal peptide" evidence="12">
    <location>
        <begin position="1"/>
        <end position="20"/>
    </location>
</feature>
<dbReference type="EC" id="3.2.1.3" evidence="9"/>
<dbReference type="FunFam" id="1.50.10.10:FF:000018">
    <property type="entry name" value="Glucoamylase"/>
    <property type="match status" value="1"/>
</dbReference>
<dbReference type="Pfam" id="PF00686">
    <property type="entry name" value="CBM_20"/>
    <property type="match status" value="1"/>
</dbReference>
<feature type="active site" description="Proton donor" evidence="10">
    <location>
        <position position="201"/>
    </location>
</feature>
<dbReference type="PROSITE" id="PS51166">
    <property type="entry name" value="CBM20"/>
    <property type="match status" value="1"/>
</dbReference>
<dbReference type="PANTHER" id="PTHR31616">
    <property type="entry name" value="TREHALASE"/>
    <property type="match status" value="1"/>
</dbReference>
<dbReference type="InParanoid" id="A0A369JVC4"/>
<dbReference type="Proteomes" id="UP000076154">
    <property type="component" value="Unassembled WGS sequence"/>
</dbReference>
<dbReference type="SUPFAM" id="SSF49452">
    <property type="entry name" value="Starch-binding domain-like"/>
    <property type="match status" value="1"/>
</dbReference>
<reference evidence="14" key="1">
    <citation type="submission" date="2018-04" db="EMBL/GenBank/DDBJ databases">
        <title>Whole genome sequencing of Hypsizygus marmoreus.</title>
        <authorList>
            <person name="Choi I.-G."/>
            <person name="Min B."/>
            <person name="Kim J.-G."/>
            <person name="Kim S."/>
            <person name="Oh Y.-L."/>
            <person name="Kong W.-S."/>
            <person name="Park H."/>
            <person name="Jeong J."/>
            <person name="Song E.-S."/>
        </authorList>
    </citation>
    <scope>NUCLEOTIDE SEQUENCE [LARGE SCALE GENOMIC DNA]</scope>
    <source>
        <strain evidence="14">51987-8</strain>
    </source>
</reference>
<comment type="caution">
    <text evidence="14">The sequence shown here is derived from an EMBL/GenBank/DDBJ whole genome shotgun (WGS) entry which is preliminary data.</text>
</comment>
<dbReference type="InterPro" id="IPR012341">
    <property type="entry name" value="6hp_glycosidase-like_sf"/>
</dbReference>
<proteinExistence type="inferred from homology"/>
<dbReference type="PIRSF" id="PIRSF001031">
    <property type="entry name" value="Glu-a-glcsd_SBD"/>
    <property type="match status" value="1"/>
</dbReference>
<keyword evidence="6 9" id="KW-0119">Carbohydrate metabolism</keyword>
<name>A0A369JVC4_HYPMA</name>
<dbReference type="SUPFAM" id="SSF48208">
    <property type="entry name" value="Six-hairpin glycosidases"/>
    <property type="match status" value="1"/>
</dbReference>
<dbReference type="InterPro" id="IPR002044">
    <property type="entry name" value="CBM20"/>
</dbReference>
<dbReference type="InterPro" id="IPR013784">
    <property type="entry name" value="Carb-bd-like_fold"/>
</dbReference>
<dbReference type="STRING" id="39966.A0A369JVC4"/>
<dbReference type="InterPro" id="IPR013783">
    <property type="entry name" value="Ig-like_fold"/>
</dbReference>
<dbReference type="GO" id="GO:0000272">
    <property type="term" value="P:polysaccharide catabolic process"/>
    <property type="evidence" value="ECO:0007669"/>
    <property type="project" value="UniProtKB-KW"/>
</dbReference>
<dbReference type="FunCoup" id="A0A369JVC4">
    <property type="interactions" value="65"/>
</dbReference>
<evidence type="ECO:0000256" key="4">
    <source>
        <dbReference type="ARBA" id="ARBA00022801"/>
    </source>
</evidence>
<accession>A0A369JVC4</accession>
<evidence type="ECO:0000256" key="3">
    <source>
        <dbReference type="ARBA" id="ARBA00022729"/>
    </source>
</evidence>
<feature type="chain" id="PRO_5016752336" description="Glucoamylase" evidence="12">
    <location>
        <begin position="21"/>
        <end position="577"/>
    </location>
</feature>
<gene>
    <name evidence="14" type="ORF">Hypma_007954</name>
</gene>
<dbReference type="InterPro" id="IPR008291">
    <property type="entry name" value="Glucoamylase_SBD"/>
</dbReference>
<dbReference type="GO" id="GO:2001070">
    <property type="term" value="F:starch binding"/>
    <property type="evidence" value="ECO:0007669"/>
    <property type="project" value="InterPro"/>
</dbReference>
<dbReference type="InterPro" id="IPR046966">
    <property type="entry name" value="Glucoamylase_active_site"/>
</dbReference>
<dbReference type="Pfam" id="PF00723">
    <property type="entry name" value="Glyco_hydro_15"/>
    <property type="match status" value="1"/>
</dbReference>
<evidence type="ECO:0000313" key="15">
    <source>
        <dbReference type="Proteomes" id="UP000076154"/>
    </source>
</evidence>
<dbReference type="InterPro" id="IPR011613">
    <property type="entry name" value="GH15-like"/>
</dbReference>
<feature type="domain" description="CBM20" evidence="13">
    <location>
        <begin position="478"/>
        <end position="577"/>
    </location>
</feature>
<dbReference type="PRINTS" id="PR00736">
    <property type="entry name" value="GLHYDRLASE15"/>
</dbReference>
<dbReference type="GO" id="GO:0004339">
    <property type="term" value="F:glucan 1,4-alpha-glucosidase activity"/>
    <property type="evidence" value="ECO:0007669"/>
    <property type="project" value="UniProtKB-EC"/>
</dbReference>
<dbReference type="FunFam" id="2.60.40.10:FF:000552">
    <property type="entry name" value="Related to glucoamylase"/>
    <property type="match status" value="1"/>
</dbReference>
<keyword evidence="15" id="KW-1185">Reference proteome</keyword>
<keyword evidence="7 9" id="KW-0326">Glycosidase</keyword>
<evidence type="ECO:0000256" key="11">
    <source>
        <dbReference type="PIRSR" id="PIRSR001031-2"/>
    </source>
</evidence>
<dbReference type="SMART" id="SM01065">
    <property type="entry name" value="CBM_2"/>
    <property type="match status" value="1"/>
</dbReference>
<dbReference type="Gene3D" id="1.50.10.10">
    <property type="match status" value="1"/>
</dbReference>
<evidence type="ECO:0000313" key="14">
    <source>
        <dbReference type="EMBL" id="RDB25170.1"/>
    </source>
</evidence>
<dbReference type="GO" id="GO:0000324">
    <property type="term" value="C:fungal-type vacuole"/>
    <property type="evidence" value="ECO:0007669"/>
    <property type="project" value="TreeGrafter"/>
</dbReference>
<comment type="catalytic activity">
    <reaction evidence="1 9">
        <text>Hydrolysis of terminal (1-&gt;4)-linked alpha-D-glucose residues successively from non-reducing ends of the chains with release of beta-D-glucose.</text>
        <dbReference type="EC" id="3.2.1.3"/>
    </reaction>
</comment>
<evidence type="ECO:0000256" key="9">
    <source>
        <dbReference type="PIRNR" id="PIRNR001031"/>
    </source>
</evidence>
<comment type="similarity">
    <text evidence="2 9">Belongs to the glycosyl hydrolase 15 family.</text>
</comment>
<sequence>MRWFLVSAVLLSITSARVFAQSSTADTYFAAESPIAKAGLLANIGASGSKSQGAKPGIVIASPSNSNPDYLFTWTRDSALVFQAIIDQFTLGLDITLRPQIDNYVASQKVIQQVSNPSGTISSGGLGEPKFNIDETAFTGAWGRPQRDGPALRANALITWANFLLTQSNSSYVTGTLWPIIKLDLDYVASNWNQTGFDLWEEVSSSSFFTTAVQHRALRQGAALATAIGQTSVVSGYTTQAANALCFLQSYWNSAGSMTANTGGGRSGKDANTVLTSIHTFDADSGCDAVTFQPCSDKALANLFTYVNAFRIYAINSGIAANQGLATGRYPEDSYQGGNPWYLTTLAVAEQLYDALIVWRKEGTLSVTSVSQPFFANLVPGIAVGTYASSTATFTAITTAVKDYADSFVAVVAKYTPSGGGLAEQYSRSNGSPTSAVDLTWSYAALLTAFGARNGVVSASWGAKGLTVPATCQRSGGGGGSGTVTASFNVQATTVFGENIYLTGSVDALVNWSPDNALLLSADSYPIWRITVNLPASTSIQYKYIRKFNGAVTWESDPNRQFTTPSSGTFTLNDSWR</sequence>
<evidence type="ECO:0000256" key="7">
    <source>
        <dbReference type="ARBA" id="ARBA00023295"/>
    </source>
</evidence>